<name>A0A934W5Y8_9BURK</name>
<keyword evidence="3" id="KW-1185">Reference proteome</keyword>
<protein>
    <submittedName>
        <fullName evidence="2">Uncharacterized protein</fullName>
    </submittedName>
</protein>
<dbReference type="AlphaFoldDB" id="A0A934W5Y8"/>
<gene>
    <name evidence="2" type="ORF">JJB74_13095</name>
</gene>
<organism evidence="2 3">
    <name type="scientific">Noviherbaspirillum pedocola</name>
    <dbReference type="NCBI Taxonomy" id="2801341"/>
    <lineage>
        <taxon>Bacteria</taxon>
        <taxon>Pseudomonadati</taxon>
        <taxon>Pseudomonadota</taxon>
        <taxon>Betaproteobacteria</taxon>
        <taxon>Burkholderiales</taxon>
        <taxon>Oxalobacteraceae</taxon>
        <taxon>Noviherbaspirillum</taxon>
    </lineage>
</organism>
<comment type="caution">
    <text evidence="2">The sequence shown here is derived from an EMBL/GenBank/DDBJ whole genome shotgun (WGS) entry which is preliminary data.</text>
</comment>
<dbReference type="EMBL" id="JAEPBG010000004">
    <property type="protein sequence ID" value="MBK4735552.1"/>
    <property type="molecule type" value="Genomic_DNA"/>
</dbReference>
<evidence type="ECO:0000256" key="1">
    <source>
        <dbReference type="SAM" id="MobiDB-lite"/>
    </source>
</evidence>
<reference evidence="2" key="1">
    <citation type="submission" date="2021-01" db="EMBL/GenBank/DDBJ databases">
        <title>Genome sequence of strain Noviherbaspirillum sp. DKR-6.</title>
        <authorList>
            <person name="Chaudhary D.K."/>
        </authorList>
    </citation>
    <scope>NUCLEOTIDE SEQUENCE</scope>
    <source>
        <strain evidence="2">DKR-6</strain>
    </source>
</reference>
<evidence type="ECO:0000313" key="3">
    <source>
        <dbReference type="Proteomes" id="UP000622890"/>
    </source>
</evidence>
<proteinExistence type="predicted"/>
<accession>A0A934W5Y8</accession>
<evidence type="ECO:0000313" key="2">
    <source>
        <dbReference type="EMBL" id="MBK4735552.1"/>
    </source>
</evidence>
<sequence length="322" mass="34290">MGSDADNLPSLPGEARAEKPTPVKVDTGTITLRERSFDDVLGVRVDGYRALAPSVALERGWLLSDDVGVGGSATVRSGASELLLNGVYAPRRDVLMRLSVSQLRAGRIATYSGTEAETVQQTSYVSSINKLWSKSRYLPEAGFALFSARADGLDRSTMMSEGLQTGTMAGYMVKLAARPMPRARIELSYQTQDILYGYDPADLTHDLQASASVNYAQSFDDCSQIQGRYTAGVGVAEADLRYQFGAFNIGVLQTRSASWSNTAVRVGYSIPLGAATTKTASCAAAPVHASPFGAIVDAATARSPYLPRAPLTRTVAPEDSRG</sequence>
<dbReference type="RefSeq" id="WP_200592300.1">
    <property type="nucleotide sequence ID" value="NZ_JAEPBG010000004.1"/>
</dbReference>
<dbReference type="Proteomes" id="UP000622890">
    <property type="component" value="Unassembled WGS sequence"/>
</dbReference>
<feature type="region of interest" description="Disordered" evidence="1">
    <location>
        <begin position="1"/>
        <end position="23"/>
    </location>
</feature>